<dbReference type="AlphaFoldDB" id="A0A2T3QJA2"/>
<reference evidence="1 2" key="1">
    <citation type="submission" date="2018-06" db="EMBL/GenBank/DDBJ databases">
        <authorList>
            <consortium name="Pathogen Informatics"/>
            <person name="Doyle S."/>
        </authorList>
    </citation>
    <scope>NUCLEOTIDE SEQUENCE [LARGE SCALE GENOMIC DNA]</scope>
    <source>
        <strain evidence="1 2">NCTC11647</strain>
    </source>
</reference>
<dbReference type="Pfam" id="PF07023">
    <property type="entry name" value="DUF1315"/>
    <property type="match status" value="1"/>
</dbReference>
<gene>
    <name evidence="1" type="ORF">NCTC11647_01939</name>
</gene>
<dbReference type="RefSeq" id="WP_036763453.1">
    <property type="nucleotide sequence ID" value="NZ_PYOG01000012.1"/>
</dbReference>
<protein>
    <submittedName>
        <fullName evidence="1">Protein of uncharacterized function (DUF1315)</fullName>
    </submittedName>
</protein>
<dbReference type="OrthoDB" id="5616307at2"/>
<proteinExistence type="predicted"/>
<dbReference type="InterPro" id="IPR009749">
    <property type="entry name" value="DUF1315"/>
</dbReference>
<evidence type="ECO:0000313" key="1">
    <source>
        <dbReference type="EMBL" id="SPY28836.1"/>
    </source>
</evidence>
<dbReference type="EMBL" id="UATL01000001">
    <property type="protein sequence ID" value="SPY28836.1"/>
    <property type="molecule type" value="Genomic_DNA"/>
</dbReference>
<sequence length="94" mass="10800">MNMDSLLDAMTPAIYEQLSRAVETGKWANGVQLTDEQRSNAMQAMMIYQSRFNQEAQHMTVAQGGELNIKTKTDFQQEIKELARSNEIFRTKLK</sequence>
<dbReference type="Proteomes" id="UP000251647">
    <property type="component" value="Unassembled WGS sequence"/>
</dbReference>
<accession>A0A2T3QJA2</accession>
<organism evidence="1 2">
    <name type="scientific">Photobacterium damselae</name>
    <dbReference type="NCBI Taxonomy" id="38293"/>
    <lineage>
        <taxon>Bacteria</taxon>
        <taxon>Pseudomonadati</taxon>
        <taxon>Pseudomonadota</taxon>
        <taxon>Gammaproteobacteria</taxon>
        <taxon>Vibrionales</taxon>
        <taxon>Vibrionaceae</taxon>
        <taxon>Photobacterium</taxon>
    </lineage>
</organism>
<evidence type="ECO:0000313" key="2">
    <source>
        <dbReference type="Proteomes" id="UP000251647"/>
    </source>
</evidence>
<name>A0A2T3QJA2_PHODM</name>